<dbReference type="InterPro" id="IPR018974">
    <property type="entry name" value="Tex-like_N"/>
</dbReference>
<dbReference type="Pfam" id="PF17674">
    <property type="entry name" value="HHH_9"/>
    <property type="match status" value="1"/>
</dbReference>
<dbReference type="SMART" id="SM00732">
    <property type="entry name" value="YqgFc"/>
    <property type="match status" value="1"/>
</dbReference>
<dbReference type="InterPro" id="IPR055179">
    <property type="entry name" value="Tex-like_central_region"/>
</dbReference>
<dbReference type="RefSeq" id="WP_059080114.1">
    <property type="nucleotide sequence ID" value="NZ_BCMM01000010.1"/>
</dbReference>
<dbReference type="Gene3D" id="1.10.150.310">
    <property type="entry name" value="Tex RuvX-like domain-like"/>
    <property type="match status" value="1"/>
</dbReference>
<dbReference type="Pfam" id="PF00575">
    <property type="entry name" value="S1"/>
    <property type="match status" value="1"/>
</dbReference>
<dbReference type="Gene3D" id="1.10.10.650">
    <property type="entry name" value="RuvA domain 2-like"/>
    <property type="match status" value="1"/>
</dbReference>
<dbReference type="GO" id="GO:0006139">
    <property type="term" value="P:nucleobase-containing compound metabolic process"/>
    <property type="evidence" value="ECO:0007669"/>
    <property type="project" value="InterPro"/>
</dbReference>
<dbReference type="SUPFAM" id="SSF50249">
    <property type="entry name" value="Nucleic acid-binding proteins"/>
    <property type="match status" value="1"/>
</dbReference>
<feature type="domain" description="S1 motif" evidence="3">
    <location>
        <begin position="658"/>
        <end position="727"/>
    </location>
</feature>
<dbReference type="InterPro" id="IPR050437">
    <property type="entry name" value="Ribos_protein_bS1-like"/>
</dbReference>
<keyword evidence="4" id="KW-0689">Ribosomal protein</keyword>
<dbReference type="GO" id="GO:0006412">
    <property type="term" value="P:translation"/>
    <property type="evidence" value="ECO:0007669"/>
    <property type="project" value="TreeGrafter"/>
</dbReference>
<organism evidence="4 5">
    <name type="scientific">Streptomyces scabiei</name>
    <dbReference type="NCBI Taxonomy" id="1930"/>
    <lineage>
        <taxon>Bacteria</taxon>
        <taxon>Bacillati</taxon>
        <taxon>Actinomycetota</taxon>
        <taxon>Actinomycetes</taxon>
        <taxon>Kitasatosporales</taxon>
        <taxon>Streptomycetaceae</taxon>
        <taxon>Streptomyces</taxon>
    </lineage>
</organism>
<dbReference type="InterPro" id="IPR003029">
    <property type="entry name" value="S1_domain"/>
</dbReference>
<sequence>MTTPGSIEVRSIEGRIAEELGVRERQVRAAVELLDGGSTVPFIARYRKEATEMLDDTQLRTLEERLRYLRELEERRTAILDSVREQGKLTPEVETQIRAAETKARLEDIYLPFKPKRRTKAQIAREAGLEPLAEGLLGDPTVAPPAAAAAFVDAEKGVADPQAALDGARAILTERFSEDADLIGELRERMWVRGRLAAKVKTGKEEAGAKFADYFDFAEPFTDLPSHRILAMLRGEKEDVLDLVLEPEEPSEQPRPSSYEGIVAHRFGIADRGRPGDKWLTDTVRWAWRTRILVHLGIDLRLRLRTAAEDEAVNVFAANLRDLLLAAPAGTRATLGLDPGFRTGVKVAVVDATGKVVATEVIHPHVPANRWDEAIAKLARLAEEHAVDLIAIGNGTASRETDKLAGELITRHPELKLTKVMVSEAGASVYSASAFASQELPDMDVSLRGAVSIARRLQDPLAELVKIDPKSIGVGQYQHDLSEVKLSRSLDAVVEDCVNGVGVDVNTASAPLLARVSGISSGLAENIVAHRDANGPFTSRSQLKGVARLGPKAYEQCAGFLRIRGGDDPLDASSVHPEAYPVVRRMVKTSGQEVAALIGNTGVLRSLRPHDFVDETFGLPTVSDILKELEKPGRDPRPAFRTATFKEGVEKISDLVSGMVLEGVVTNVAAFGAFIDVGVHQDGLAHVSALSKTFVKDPRDVVKPGDIVKVKVLDVDIPRKRISLTLRLDDEAAPKGAAGSSGGGPRQQRGARGGQPPRQQGRGGARQGGAAAPPPANSAMADALRRAGLVDKKRG</sequence>
<dbReference type="EMBL" id="BCMM01000010">
    <property type="protein sequence ID" value="GAQ62306.1"/>
    <property type="molecule type" value="Genomic_DNA"/>
</dbReference>
<reference evidence="4 5" key="2">
    <citation type="journal article" date="2016" name="Genome Announc.">
        <title>Draft Genome Sequences of Streptomyces scabiei S58, Streptomyces turgidiscabies T45, and Streptomyces acidiscabies a10, the Pathogens of Potato Common Scab, Isolated in Japan.</title>
        <authorList>
            <person name="Tomihama T."/>
            <person name="Nishi Y."/>
            <person name="Sakai M."/>
            <person name="Ikenaga M."/>
            <person name="Okubo T."/>
            <person name="Ikeda S."/>
        </authorList>
    </citation>
    <scope>NUCLEOTIDE SEQUENCE [LARGE SCALE GENOMIC DNA]</scope>
    <source>
        <strain evidence="4 5">S58</strain>
    </source>
</reference>
<dbReference type="SUPFAM" id="SSF158832">
    <property type="entry name" value="Tex N-terminal region-like"/>
    <property type="match status" value="1"/>
</dbReference>
<dbReference type="FunFam" id="1.10.150.310:FF:000001">
    <property type="entry name" value="RNA-binding transcriptional accessory protein"/>
    <property type="match status" value="1"/>
</dbReference>
<gene>
    <name evidence="4" type="primary">rps1</name>
    <name evidence="4" type="ORF">SsS58_02669</name>
</gene>
<dbReference type="GO" id="GO:0003735">
    <property type="term" value="F:structural constituent of ribosome"/>
    <property type="evidence" value="ECO:0007669"/>
    <property type="project" value="TreeGrafter"/>
</dbReference>
<keyword evidence="1" id="KW-0694">RNA-binding</keyword>
<dbReference type="InterPro" id="IPR023319">
    <property type="entry name" value="Tex-like_HTH_dom_sf"/>
</dbReference>
<dbReference type="PROSITE" id="PS50889">
    <property type="entry name" value="S4"/>
    <property type="match status" value="1"/>
</dbReference>
<dbReference type="InterPro" id="IPR044146">
    <property type="entry name" value="S1_Tex"/>
</dbReference>
<dbReference type="Gene3D" id="2.40.50.140">
    <property type="entry name" value="Nucleic acid-binding proteins"/>
    <property type="match status" value="1"/>
</dbReference>
<keyword evidence="4" id="KW-0687">Ribonucleoprotein</keyword>
<dbReference type="PANTHER" id="PTHR10724">
    <property type="entry name" value="30S RIBOSOMAL PROTEIN S1"/>
    <property type="match status" value="1"/>
</dbReference>
<evidence type="ECO:0000313" key="4">
    <source>
        <dbReference type="EMBL" id="GAQ62306.1"/>
    </source>
</evidence>
<dbReference type="SUPFAM" id="SSF47781">
    <property type="entry name" value="RuvA domain 2-like"/>
    <property type="match status" value="2"/>
</dbReference>
<dbReference type="GO" id="GO:0003729">
    <property type="term" value="F:mRNA binding"/>
    <property type="evidence" value="ECO:0007669"/>
    <property type="project" value="TreeGrafter"/>
</dbReference>
<dbReference type="InterPro" id="IPR012337">
    <property type="entry name" value="RNaseH-like_sf"/>
</dbReference>
<dbReference type="Pfam" id="PF16921">
    <property type="entry name" value="Tex_YqgF"/>
    <property type="match status" value="1"/>
</dbReference>
<evidence type="ECO:0000259" key="3">
    <source>
        <dbReference type="PROSITE" id="PS50126"/>
    </source>
</evidence>
<dbReference type="PROSITE" id="PS50126">
    <property type="entry name" value="S1"/>
    <property type="match status" value="1"/>
</dbReference>
<dbReference type="InterPro" id="IPR006641">
    <property type="entry name" value="YqgF/RNaseH-like_dom"/>
</dbReference>
<dbReference type="InterPro" id="IPR041692">
    <property type="entry name" value="HHH_9"/>
</dbReference>
<feature type="compositionally biased region" description="Low complexity" evidence="2">
    <location>
        <begin position="746"/>
        <end position="760"/>
    </location>
</feature>
<dbReference type="SUPFAM" id="SSF53098">
    <property type="entry name" value="Ribonuclease H-like"/>
    <property type="match status" value="1"/>
</dbReference>
<dbReference type="InterPro" id="IPR023323">
    <property type="entry name" value="Tex-like_dom_sf"/>
</dbReference>
<dbReference type="InterPro" id="IPR012340">
    <property type="entry name" value="NA-bd_OB-fold"/>
</dbReference>
<evidence type="ECO:0000256" key="2">
    <source>
        <dbReference type="SAM" id="MobiDB-lite"/>
    </source>
</evidence>
<dbReference type="InterPro" id="IPR032639">
    <property type="entry name" value="Tex_YqgF"/>
</dbReference>
<dbReference type="Pfam" id="PF12836">
    <property type="entry name" value="HHH_3"/>
    <property type="match status" value="1"/>
</dbReference>
<evidence type="ECO:0000256" key="1">
    <source>
        <dbReference type="PROSITE-ProRule" id="PRU00182"/>
    </source>
</evidence>
<dbReference type="FunFam" id="2.40.50.140:FF:000051">
    <property type="entry name" value="RNA-binding transcriptional accessory protein"/>
    <property type="match status" value="1"/>
</dbReference>
<dbReference type="Gene3D" id="3.30.420.140">
    <property type="entry name" value="YqgF/RNase H-like domain"/>
    <property type="match status" value="1"/>
</dbReference>
<accession>A0A100JMK6</accession>
<dbReference type="Gene3D" id="1.10.3500.10">
    <property type="entry name" value="Tex N-terminal region-like"/>
    <property type="match status" value="1"/>
</dbReference>
<comment type="caution">
    <text evidence="4">The sequence shown here is derived from an EMBL/GenBank/DDBJ whole genome shotgun (WGS) entry which is preliminary data.</text>
</comment>
<dbReference type="OrthoDB" id="9804714at2"/>
<protein>
    <submittedName>
        <fullName evidence="4">30S ribosomal protein S1</fullName>
    </submittedName>
</protein>
<feature type="compositionally biased region" description="Basic and acidic residues" evidence="2">
    <location>
        <begin position="783"/>
        <end position="795"/>
    </location>
</feature>
<dbReference type="CDD" id="cd05685">
    <property type="entry name" value="S1_Tex"/>
    <property type="match status" value="1"/>
</dbReference>
<dbReference type="FunFam" id="1.10.10.650:FF:000001">
    <property type="entry name" value="S1 RNA-binding domain 1"/>
    <property type="match status" value="1"/>
</dbReference>
<dbReference type="Pfam" id="PF22706">
    <property type="entry name" value="Tex_central_region"/>
    <property type="match status" value="1"/>
</dbReference>
<dbReference type="GO" id="GO:0005737">
    <property type="term" value="C:cytoplasm"/>
    <property type="evidence" value="ECO:0007669"/>
    <property type="project" value="UniProtKB-ARBA"/>
</dbReference>
<dbReference type="FunFam" id="3.30.420.140:FF:000001">
    <property type="entry name" value="RNA-binding transcriptional accessory protein"/>
    <property type="match status" value="1"/>
</dbReference>
<dbReference type="InterPro" id="IPR037027">
    <property type="entry name" value="YqgF/RNaseH-like_dom_sf"/>
</dbReference>
<dbReference type="SMART" id="SM00316">
    <property type="entry name" value="S1"/>
    <property type="match status" value="1"/>
</dbReference>
<name>A0A100JMK6_STRSC</name>
<reference evidence="5" key="3">
    <citation type="submission" date="2016-02" db="EMBL/GenBank/DDBJ databases">
        <title>Draft genome of pathogenic Streptomyces sp. in Japan.</title>
        <authorList>
            <person name="Tomihama T."/>
            <person name="Ikenaga M."/>
            <person name="Sakai M."/>
            <person name="Okubo T."/>
            <person name="Ikeda S."/>
        </authorList>
    </citation>
    <scope>NUCLEOTIDE SEQUENCE [LARGE SCALE GENOMIC DNA]</scope>
    <source>
        <strain evidence="5">S58</strain>
    </source>
</reference>
<dbReference type="InterPro" id="IPR010994">
    <property type="entry name" value="RuvA_2-like"/>
</dbReference>
<dbReference type="AlphaFoldDB" id="A0A100JMK6"/>
<dbReference type="GO" id="GO:0005840">
    <property type="term" value="C:ribosome"/>
    <property type="evidence" value="ECO:0007669"/>
    <property type="project" value="UniProtKB-KW"/>
</dbReference>
<feature type="region of interest" description="Disordered" evidence="2">
    <location>
        <begin position="732"/>
        <end position="795"/>
    </location>
</feature>
<dbReference type="Pfam" id="PF09371">
    <property type="entry name" value="Tex_N"/>
    <property type="match status" value="1"/>
</dbReference>
<proteinExistence type="predicted"/>
<reference evidence="5" key="1">
    <citation type="submission" date="2015-11" db="EMBL/GenBank/DDBJ databases">
        <authorList>
            <consortium name="Cross-ministerial Strategic Innovation Promotion Program (SIP) consortium"/>
            <person name="Tomihama T."/>
            <person name="Ikenaga M."/>
            <person name="Sakai M."/>
            <person name="Okubo T."/>
            <person name="Ikeda S."/>
        </authorList>
    </citation>
    <scope>NUCLEOTIDE SEQUENCE [LARGE SCALE GENOMIC DNA]</scope>
    <source>
        <strain evidence="5">S58</strain>
    </source>
</reference>
<evidence type="ECO:0000313" key="5">
    <source>
        <dbReference type="Proteomes" id="UP000067448"/>
    </source>
</evidence>
<dbReference type="Proteomes" id="UP000067448">
    <property type="component" value="Unassembled WGS sequence"/>
</dbReference>
<dbReference type="PANTHER" id="PTHR10724:SF10">
    <property type="entry name" value="S1 RNA-BINDING DOMAIN-CONTAINING PROTEIN 1"/>
    <property type="match status" value="1"/>
</dbReference>